<accession>A0AAV7J6D1</accession>
<dbReference type="Proteomes" id="UP000826195">
    <property type="component" value="Unassembled WGS sequence"/>
</dbReference>
<dbReference type="EMBL" id="JAHXZJ010000001">
    <property type="protein sequence ID" value="KAH0567337.1"/>
    <property type="molecule type" value="Genomic_DNA"/>
</dbReference>
<name>A0AAV7J6D1_COTGL</name>
<keyword evidence="2" id="KW-1185">Reference proteome</keyword>
<proteinExistence type="predicted"/>
<comment type="caution">
    <text evidence="1">The sequence shown here is derived from an EMBL/GenBank/DDBJ whole genome shotgun (WGS) entry which is preliminary data.</text>
</comment>
<evidence type="ECO:0000313" key="2">
    <source>
        <dbReference type="Proteomes" id="UP000826195"/>
    </source>
</evidence>
<dbReference type="AlphaFoldDB" id="A0AAV7J6D1"/>
<reference evidence="1 2" key="1">
    <citation type="journal article" date="2021" name="J. Hered.">
        <title>A chromosome-level genome assembly of the parasitoid wasp, Cotesia glomerata (Hymenoptera: Braconidae).</title>
        <authorList>
            <person name="Pinto B.J."/>
            <person name="Weis J.J."/>
            <person name="Gamble T."/>
            <person name="Ode P.J."/>
            <person name="Paul R."/>
            <person name="Zaspel J.M."/>
        </authorList>
    </citation>
    <scope>NUCLEOTIDE SEQUENCE [LARGE SCALE GENOMIC DNA]</scope>
    <source>
        <strain evidence="1">CgM1</strain>
    </source>
</reference>
<gene>
    <name evidence="1" type="ORF">KQX54_008538</name>
</gene>
<organism evidence="1 2">
    <name type="scientific">Cotesia glomerata</name>
    <name type="common">Lepidopteran parasitic wasp</name>
    <name type="synonym">Apanteles glomeratus</name>
    <dbReference type="NCBI Taxonomy" id="32391"/>
    <lineage>
        <taxon>Eukaryota</taxon>
        <taxon>Metazoa</taxon>
        <taxon>Ecdysozoa</taxon>
        <taxon>Arthropoda</taxon>
        <taxon>Hexapoda</taxon>
        <taxon>Insecta</taxon>
        <taxon>Pterygota</taxon>
        <taxon>Neoptera</taxon>
        <taxon>Endopterygota</taxon>
        <taxon>Hymenoptera</taxon>
        <taxon>Apocrita</taxon>
        <taxon>Ichneumonoidea</taxon>
        <taxon>Braconidae</taxon>
        <taxon>Microgastrinae</taxon>
        <taxon>Cotesia</taxon>
    </lineage>
</organism>
<sequence length="89" mass="10444">MPKHTKTPENLVPLIFRRQHVEFSSESFMSKTPRLNFQQLREEFRHHSVTVVGKSSLRREEEAGVLELVREVRDKEESQKPESGNEIKA</sequence>
<protein>
    <submittedName>
        <fullName evidence="1">Uncharacterized protein</fullName>
    </submittedName>
</protein>
<evidence type="ECO:0000313" key="1">
    <source>
        <dbReference type="EMBL" id="KAH0567337.1"/>
    </source>
</evidence>